<feature type="transmembrane region" description="Helical" evidence="1">
    <location>
        <begin position="68"/>
        <end position="86"/>
    </location>
</feature>
<gene>
    <name evidence="2" type="ORF">J421_2404</name>
</gene>
<proteinExistence type="predicted"/>
<dbReference type="EMBL" id="CP007128">
    <property type="protein sequence ID" value="AHG89941.1"/>
    <property type="molecule type" value="Genomic_DNA"/>
</dbReference>
<feature type="transmembrane region" description="Helical" evidence="1">
    <location>
        <begin position="12"/>
        <end position="33"/>
    </location>
</feature>
<dbReference type="STRING" id="861299.J421_2404"/>
<name>W0RGN3_9BACT</name>
<organism evidence="2 3">
    <name type="scientific">Gemmatirosa kalamazoonensis</name>
    <dbReference type="NCBI Taxonomy" id="861299"/>
    <lineage>
        <taxon>Bacteria</taxon>
        <taxon>Pseudomonadati</taxon>
        <taxon>Gemmatimonadota</taxon>
        <taxon>Gemmatimonadia</taxon>
        <taxon>Gemmatimonadales</taxon>
        <taxon>Gemmatimonadaceae</taxon>
        <taxon>Gemmatirosa</taxon>
    </lineage>
</organism>
<keyword evidence="1" id="KW-0812">Transmembrane</keyword>
<dbReference type="eggNOG" id="ENOG5033YGG">
    <property type="taxonomic scope" value="Bacteria"/>
</dbReference>
<dbReference type="InParanoid" id="W0RGN3"/>
<dbReference type="KEGG" id="gba:J421_2404"/>
<keyword evidence="1" id="KW-1133">Transmembrane helix</keyword>
<evidence type="ECO:0000313" key="2">
    <source>
        <dbReference type="EMBL" id="AHG89941.1"/>
    </source>
</evidence>
<evidence type="ECO:0000256" key="1">
    <source>
        <dbReference type="SAM" id="Phobius"/>
    </source>
</evidence>
<dbReference type="OrthoDB" id="9808044at2"/>
<sequence>MLQEHRTLREGITAGILGATAVAVWFLILDTVAGRPFATPAMLGSSVATLFGAPGTGPAAVHVLGYTLFHYVVFIIIGMIVAAVINNAENEPSLLIGFVILFIAFEIGWYGWTALLARPESFGQLAWYQVLVANFIAAAAMGFYMYRRHATLPRRFMASLAGDETA</sequence>
<protein>
    <submittedName>
        <fullName evidence="2">Uncharacterized protein</fullName>
    </submittedName>
</protein>
<dbReference type="HOGENOM" id="CLU_1600348_0_0_0"/>
<keyword evidence="1" id="KW-0472">Membrane</keyword>
<dbReference type="PATRIC" id="fig|861299.3.peg.2450"/>
<feature type="transmembrane region" description="Helical" evidence="1">
    <location>
        <begin position="125"/>
        <end position="146"/>
    </location>
</feature>
<evidence type="ECO:0000313" key="3">
    <source>
        <dbReference type="Proteomes" id="UP000019151"/>
    </source>
</evidence>
<reference evidence="2 3" key="1">
    <citation type="journal article" date="2014" name="Genome Announc.">
        <title>Genome Sequence and Methylome of Soil Bacterium Gemmatirosa kalamazoonensis KBS708T, a Member of the Rarely Cultivated Gemmatimonadetes Phylum.</title>
        <authorList>
            <person name="Debruyn J.M."/>
            <person name="Radosevich M."/>
            <person name="Wommack K.E."/>
            <person name="Polson S.W."/>
            <person name="Hauser L.J."/>
            <person name="Fawaz M.N."/>
            <person name="Korlach J."/>
            <person name="Tsai Y.C."/>
        </authorList>
    </citation>
    <scope>NUCLEOTIDE SEQUENCE [LARGE SCALE GENOMIC DNA]</scope>
    <source>
        <strain evidence="2 3">KBS708</strain>
    </source>
</reference>
<dbReference type="Proteomes" id="UP000019151">
    <property type="component" value="Chromosome"/>
</dbReference>
<accession>W0RGN3</accession>
<dbReference type="AlphaFoldDB" id="W0RGN3"/>
<feature type="transmembrane region" description="Helical" evidence="1">
    <location>
        <begin position="93"/>
        <end position="113"/>
    </location>
</feature>
<keyword evidence="3" id="KW-1185">Reference proteome</keyword>
<dbReference type="RefSeq" id="WP_025411418.1">
    <property type="nucleotide sequence ID" value="NZ_CP007128.1"/>
</dbReference>